<dbReference type="AlphaFoldDB" id="A0A8S9NU29"/>
<protein>
    <submittedName>
        <fullName evidence="1">Uncharacterized protein</fullName>
    </submittedName>
</protein>
<organism evidence="1 2">
    <name type="scientific">Brassica cretica</name>
    <name type="common">Mustard</name>
    <dbReference type="NCBI Taxonomy" id="69181"/>
    <lineage>
        <taxon>Eukaryota</taxon>
        <taxon>Viridiplantae</taxon>
        <taxon>Streptophyta</taxon>
        <taxon>Embryophyta</taxon>
        <taxon>Tracheophyta</taxon>
        <taxon>Spermatophyta</taxon>
        <taxon>Magnoliopsida</taxon>
        <taxon>eudicotyledons</taxon>
        <taxon>Gunneridae</taxon>
        <taxon>Pentapetalae</taxon>
        <taxon>rosids</taxon>
        <taxon>malvids</taxon>
        <taxon>Brassicales</taxon>
        <taxon>Brassicaceae</taxon>
        <taxon>Brassiceae</taxon>
        <taxon>Brassica</taxon>
    </lineage>
</organism>
<dbReference type="EMBL" id="QGKX02001521">
    <property type="protein sequence ID" value="KAF3508478.1"/>
    <property type="molecule type" value="Genomic_DNA"/>
</dbReference>
<sequence>MVILKLCYWMKSIFVFINLVLHIQRKRLEIEETEARRRVIVSDLLESRRLSFHDVDGFCFTTSTATALCVHGGDVLIKTCCVKMVLLDLVEFAFRWSLRRFSDRVVVCSLLILLGSGLASPRFSPAGWGSLASSEGNASVLLYLFLWFRWQKLKDNGSHGQGGRRRLEEKEEDEAEYGTLQYMHYLLTGLR</sequence>
<comment type="caution">
    <text evidence="1">The sequence shown here is derived from an EMBL/GenBank/DDBJ whole genome shotgun (WGS) entry which is preliminary data.</text>
</comment>
<reference evidence="1" key="1">
    <citation type="submission" date="2019-12" db="EMBL/GenBank/DDBJ databases">
        <title>Genome sequencing and annotation of Brassica cretica.</title>
        <authorList>
            <person name="Studholme D.J."/>
            <person name="Sarris P."/>
        </authorList>
    </citation>
    <scope>NUCLEOTIDE SEQUENCE</scope>
    <source>
        <strain evidence="1">PFS-109/04</strain>
        <tissue evidence="1">Leaf</tissue>
    </source>
</reference>
<gene>
    <name evidence="1" type="ORF">F2Q69_00005074</name>
</gene>
<evidence type="ECO:0000313" key="1">
    <source>
        <dbReference type="EMBL" id="KAF3508478.1"/>
    </source>
</evidence>
<name>A0A8S9NU29_BRACR</name>
<accession>A0A8S9NU29</accession>
<evidence type="ECO:0000313" key="2">
    <source>
        <dbReference type="Proteomes" id="UP000712600"/>
    </source>
</evidence>
<dbReference type="Proteomes" id="UP000712600">
    <property type="component" value="Unassembled WGS sequence"/>
</dbReference>
<proteinExistence type="predicted"/>